<dbReference type="Gene3D" id="3.30.43.10">
    <property type="entry name" value="Uridine Diphospho-n-acetylenolpyruvylglucosamine Reductase, domain 2"/>
    <property type="match status" value="1"/>
</dbReference>
<dbReference type="OrthoDB" id="407275at2759"/>
<evidence type="ECO:0000256" key="6">
    <source>
        <dbReference type="ARBA" id="ARBA00022630"/>
    </source>
</evidence>
<dbReference type="PANTHER" id="PTHR32448">
    <property type="entry name" value="OS08G0158400 PROTEIN"/>
    <property type="match status" value="1"/>
</dbReference>
<reference evidence="16" key="1">
    <citation type="journal article" date="2020" name="Nat. Genet.">
        <title>Genomic diversifications of five Gossypium allopolyploid species and their impact on cotton improvement.</title>
        <authorList>
            <person name="Chen Z.J."/>
            <person name="Sreedasyam A."/>
            <person name="Ando A."/>
            <person name="Song Q."/>
            <person name="De Santiago L.M."/>
            <person name="Hulse-Kemp A.M."/>
            <person name="Ding M."/>
            <person name="Ye W."/>
            <person name="Kirkbride R.C."/>
            <person name="Jenkins J."/>
            <person name="Plott C."/>
            <person name="Lovell J."/>
            <person name="Lin Y.M."/>
            <person name="Vaughn R."/>
            <person name="Liu B."/>
            <person name="Simpson S."/>
            <person name="Scheffler B.E."/>
            <person name="Wen L."/>
            <person name="Saski C.A."/>
            <person name="Grover C.E."/>
            <person name="Hu G."/>
            <person name="Conover J.L."/>
            <person name="Carlson J.W."/>
            <person name="Shu S."/>
            <person name="Boston L.B."/>
            <person name="Williams M."/>
            <person name="Peterson D.G."/>
            <person name="McGee K."/>
            <person name="Jones D.C."/>
            <person name="Wendel J.F."/>
            <person name="Stelly D.M."/>
            <person name="Grimwood J."/>
            <person name="Schmutz J."/>
        </authorList>
    </citation>
    <scope>NUCLEOTIDE SEQUENCE [LARGE SCALE GENOMIC DNA]</scope>
    <source>
        <strain evidence="16">cv. 3-79</strain>
    </source>
</reference>
<evidence type="ECO:0000256" key="10">
    <source>
        <dbReference type="ARBA" id="ARBA00023002"/>
    </source>
</evidence>
<evidence type="ECO:0000256" key="5">
    <source>
        <dbReference type="ARBA" id="ARBA00022525"/>
    </source>
</evidence>
<evidence type="ECO:0000256" key="13">
    <source>
        <dbReference type="SAM" id="SignalP"/>
    </source>
</evidence>
<keyword evidence="16" id="KW-1185">Reference proteome</keyword>
<evidence type="ECO:0000256" key="12">
    <source>
        <dbReference type="ARBA" id="ARBA00023180"/>
    </source>
</evidence>
<evidence type="ECO:0000256" key="7">
    <source>
        <dbReference type="ARBA" id="ARBA00022729"/>
    </source>
</evidence>
<evidence type="ECO:0000256" key="8">
    <source>
        <dbReference type="ARBA" id="ARBA00022741"/>
    </source>
</evidence>
<feature type="domain" description="FAD-binding PCMH-type" evidence="14">
    <location>
        <begin position="144"/>
        <end position="223"/>
    </location>
</feature>
<evidence type="ECO:0000256" key="1">
    <source>
        <dbReference type="ARBA" id="ARBA00001974"/>
    </source>
</evidence>
<evidence type="ECO:0000313" key="15">
    <source>
        <dbReference type="EMBL" id="KAB2017627.1"/>
    </source>
</evidence>
<feature type="signal peptide" evidence="13">
    <location>
        <begin position="1"/>
        <end position="24"/>
    </location>
</feature>
<evidence type="ECO:0000256" key="3">
    <source>
        <dbReference type="ARBA" id="ARBA00005466"/>
    </source>
</evidence>
<keyword evidence="5" id="KW-0964">Secreted</keyword>
<keyword evidence="9" id="KW-0274">FAD</keyword>
<proteinExistence type="inferred from homology"/>
<keyword evidence="8" id="KW-0547">Nucleotide-binding</keyword>
<keyword evidence="12" id="KW-0325">Glycoprotein</keyword>
<sequence length="506" mass="56836">MKFLQFSVLPFLIVILSLNGATLAHPYGDFLHCLSLRISNSSTISKVIYTQNNPSYSSVLNASIQNTRFSTPTTPKPYAIITPRKTSHVQSTIYCSKNHGFQLRIRSGGHDVEGVSYVSQVPFVILDLVNFQAVKVDTKNEVVWVQSGATTGIGGHLSGGGFGILGRKYGLAADHIIDAKLIDANGRILNRKSMGEDLFWAIRGGGGNTFGVVLAWKIKLVPVPPVVTVFTVNKNLEQNATKIFHRWQYIAHKLPNDLFTAVWIMKVNSSQVGKKTVQAGFRGMFLGGVDELIPLIQHEFPELGLAKENCTQMSWVQSILYFGGLPIQPVEILLNRNALPRSSLKAKTDFVKEPIPETGIEGFMNMFLEEEADFAITMIEAFGGKMDEIQENELPYPHRAGILFESTYIVQWTNEEDAGTYINWIRRLYSYMASYVSKSPREAYYNYKDLDLGTNNVNGYTSYEQASVWGLKYFKNNFKRLVQIKTMIDPMNLFRNEQSVPPLWSP</sequence>
<comment type="subcellular location">
    <subcellularLocation>
        <location evidence="2">Secreted</location>
        <location evidence="2">Cell wall</location>
    </subcellularLocation>
</comment>
<keyword evidence="10" id="KW-0560">Oxidoreductase</keyword>
<accession>A0A5J5QGS0</accession>
<dbReference type="Gene3D" id="3.30.465.10">
    <property type="match status" value="1"/>
</dbReference>
<keyword evidence="11" id="KW-1015">Disulfide bond</keyword>
<comment type="cofactor">
    <cofactor evidence="1">
        <name>FAD</name>
        <dbReference type="ChEBI" id="CHEBI:57692"/>
    </cofactor>
</comment>
<dbReference type="Proteomes" id="UP000327439">
    <property type="component" value="Chromosome D08"/>
</dbReference>
<evidence type="ECO:0000256" key="9">
    <source>
        <dbReference type="ARBA" id="ARBA00022827"/>
    </source>
</evidence>
<dbReference type="InterPro" id="IPR016167">
    <property type="entry name" value="FAD-bd_PCMH_sub1"/>
</dbReference>
<keyword evidence="6" id="KW-0285">Flavoprotein</keyword>
<evidence type="ECO:0000256" key="4">
    <source>
        <dbReference type="ARBA" id="ARBA00022512"/>
    </source>
</evidence>
<dbReference type="SUPFAM" id="SSF56176">
    <property type="entry name" value="FAD-binding/transporter-associated domain-like"/>
    <property type="match status" value="1"/>
</dbReference>
<dbReference type="Gene3D" id="3.40.462.20">
    <property type="match status" value="1"/>
</dbReference>
<evidence type="ECO:0000259" key="14">
    <source>
        <dbReference type="PROSITE" id="PS51387"/>
    </source>
</evidence>
<comment type="similarity">
    <text evidence="3">Belongs to the oxygen-dependent FAD-linked oxidoreductase family.</text>
</comment>
<dbReference type="InterPro" id="IPR012951">
    <property type="entry name" value="BBE"/>
</dbReference>
<evidence type="ECO:0000256" key="2">
    <source>
        <dbReference type="ARBA" id="ARBA00004191"/>
    </source>
</evidence>
<gene>
    <name evidence="15" type="ORF">ES319_D08G175400v1</name>
</gene>
<dbReference type="Pfam" id="PF08031">
    <property type="entry name" value="BBE"/>
    <property type="match status" value="1"/>
</dbReference>
<dbReference type="FunFam" id="3.30.43.10:FF:000004">
    <property type="entry name" value="Berberine bridge enzyme-like 15"/>
    <property type="match status" value="1"/>
</dbReference>
<dbReference type="PROSITE" id="PS51387">
    <property type="entry name" value="FAD_PCMH"/>
    <property type="match status" value="1"/>
</dbReference>
<organism evidence="15 16">
    <name type="scientific">Gossypium barbadense</name>
    <name type="common">Sea Island cotton</name>
    <name type="synonym">Hibiscus barbadensis</name>
    <dbReference type="NCBI Taxonomy" id="3634"/>
    <lineage>
        <taxon>Eukaryota</taxon>
        <taxon>Viridiplantae</taxon>
        <taxon>Streptophyta</taxon>
        <taxon>Embryophyta</taxon>
        <taxon>Tracheophyta</taxon>
        <taxon>Spermatophyta</taxon>
        <taxon>Magnoliopsida</taxon>
        <taxon>eudicotyledons</taxon>
        <taxon>Gunneridae</taxon>
        <taxon>Pentapetalae</taxon>
        <taxon>rosids</taxon>
        <taxon>malvids</taxon>
        <taxon>Malvales</taxon>
        <taxon>Malvaceae</taxon>
        <taxon>Malvoideae</taxon>
        <taxon>Gossypium</taxon>
    </lineage>
</organism>
<protein>
    <recommendedName>
        <fullName evidence="14">FAD-binding PCMH-type domain-containing protein</fullName>
    </recommendedName>
</protein>
<keyword evidence="7 13" id="KW-0732">Signal</keyword>
<dbReference type="InterPro" id="IPR016166">
    <property type="entry name" value="FAD-bd_PCMH"/>
</dbReference>
<dbReference type="EMBL" id="CM018222">
    <property type="protein sequence ID" value="KAB2017627.1"/>
    <property type="molecule type" value="Genomic_DNA"/>
</dbReference>
<dbReference type="InterPro" id="IPR016169">
    <property type="entry name" value="FAD-bd_PCMH_sub2"/>
</dbReference>
<feature type="chain" id="PRO_5023855342" description="FAD-binding PCMH-type domain-containing protein" evidence="13">
    <location>
        <begin position="25"/>
        <end position="506"/>
    </location>
</feature>
<name>A0A5J5QGS0_GOSBA</name>
<evidence type="ECO:0000313" key="16">
    <source>
        <dbReference type="Proteomes" id="UP000327439"/>
    </source>
</evidence>
<dbReference type="AlphaFoldDB" id="A0A5J5QGS0"/>
<dbReference type="GO" id="GO:0071949">
    <property type="term" value="F:FAD binding"/>
    <property type="evidence" value="ECO:0007669"/>
    <property type="project" value="InterPro"/>
</dbReference>
<dbReference type="GO" id="GO:0016491">
    <property type="term" value="F:oxidoreductase activity"/>
    <property type="evidence" value="ECO:0007669"/>
    <property type="project" value="UniProtKB-KW"/>
</dbReference>
<dbReference type="Pfam" id="PF01565">
    <property type="entry name" value="FAD_binding_4"/>
    <property type="match status" value="1"/>
</dbReference>
<keyword evidence="4" id="KW-0134">Cell wall</keyword>
<dbReference type="InterPro" id="IPR036318">
    <property type="entry name" value="FAD-bd_PCMH-like_sf"/>
</dbReference>
<dbReference type="InterPro" id="IPR006094">
    <property type="entry name" value="Oxid_FAD_bind_N"/>
</dbReference>
<evidence type="ECO:0000256" key="11">
    <source>
        <dbReference type="ARBA" id="ARBA00023157"/>
    </source>
</evidence>